<sequence length="122" mass="13200">MSSRTQTIDPKTALLIAYVHNINAEGDIANQVTEEIVQIGEGAYADWYETLEVWLESHSNESGAPNMKLIAAWAAAKRVGQDGDEQALKMADSIWETGERLVAGWKDSVAAWTTANPGLAPA</sequence>
<keyword evidence="4" id="KW-1185">Reference proteome</keyword>
<gene>
    <name evidence="1" type="ORF">CB0940_06962</name>
    <name evidence="2" type="ORF">RHO25_007516</name>
</gene>
<protein>
    <submittedName>
        <fullName evidence="1">Uncharacterized protein</fullName>
    </submittedName>
</protein>
<reference evidence="1 3" key="1">
    <citation type="submission" date="2015-10" db="EMBL/GenBank/DDBJ databases">
        <title>The cercosporin biosynthetic gene cluster was horizontally transferred to several fungal lineages and shown to be expanded in Cercospora beticola based on microsynteny with recipient genomes.</title>
        <authorList>
            <person name="De Jonge R."/>
            <person name="Ebert M.K."/>
            <person name="Suttle J.C."/>
            <person name="Jurick Ii W.M."/>
            <person name="Secor G.A."/>
            <person name="Thomma B.P."/>
            <person name="Van De Peer Y."/>
            <person name="Bolton M.D."/>
        </authorList>
    </citation>
    <scope>NUCLEOTIDE SEQUENCE [LARGE SCALE GENOMIC DNA]</scope>
    <source>
        <strain evidence="1 3">09-40</strain>
    </source>
</reference>
<name>A0A2G5H9X2_CERBT</name>
<organism evidence="1 3">
    <name type="scientific">Cercospora beticola</name>
    <name type="common">Sugarbeet leaf spot fungus</name>
    <dbReference type="NCBI Taxonomy" id="122368"/>
    <lineage>
        <taxon>Eukaryota</taxon>
        <taxon>Fungi</taxon>
        <taxon>Dikarya</taxon>
        <taxon>Ascomycota</taxon>
        <taxon>Pezizomycotina</taxon>
        <taxon>Dothideomycetes</taxon>
        <taxon>Dothideomycetidae</taxon>
        <taxon>Mycosphaerellales</taxon>
        <taxon>Mycosphaerellaceae</taxon>
        <taxon>Cercospora</taxon>
    </lineage>
</organism>
<proteinExistence type="predicted"/>
<evidence type="ECO:0000313" key="1">
    <source>
        <dbReference type="EMBL" id="PIA89329.1"/>
    </source>
</evidence>
<evidence type="ECO:0000313" key="2">
    <source>
        <dbReference type="EMBL" id="WPB02880.1"/>
    </source>
</evidence>
<dbReference type="EMBL" id="CP134188">
    <property type="protein sequence ID" value="WPB02880.1"/>
    <property type="molecule type" value="Genomic_DNA"/>
</dbReference>
<dbReference type="OrthoDB" id="3640570at2759"/>
<accession>A0A2G5H9X2</accession>
<dbReference type="EMBL" id="LKMD01000108">
    <property type="protein sequence ID" value="PIA89329.1"/>
    <property type="molecule type" value="Genomic_DNA"/>
</dbReference>
<dbReference type="Proteomes" id="UP001302367">
    <property type="component" value="Chromosome 5"/>
</dbReference>
<dbReference type="Proteomes" id="UP000230605">
    <property type="component" value="Chromosome 5"/>
</dbReference>
<evidence type="ECO:0000313" key="3">
    <source>
        <dbReference type="Proteomes" id="UP000230605"/>
    </source>
</evidence>
<reference evidence="2 4" key="2">
    <citation type="submission" date="2023-09" db="EMBL/GenBank/DDBJ databases">
        <title>Complete-Gapless Cercospora beticola genome.</title>
        <authorList>
            <person name="Wyatt N.A."/>
            <person name="Spanner R.E."/>
            <person name="Bolton M.D."/>
        </authorList>
    </citation>
    <scope>NUCLEOTIDE SEQUENCE [LARGE SCALE GENOMIC DNA]</scope>
    <source>
        <strain evidence="2">Cb09-40</strain>
    </source>
</reference>
<dbReference type="AlphaFoldDB" id="A0A2G5H9X2"/>
<evidence type="ECO:0000313" key="4">
    <source>
        <dbReference type="Proteomes" id="UP001302367"/>
    </source>
</evidence>